<evidence type="ECO:0000313" key="1">
    <source>
        <dbReference type="EMBL" id="EKD30138.1"/>
    </source>
</evidence>
<reference evidence="1" key="1">
    <citation type="journal article" date="2012" name="Science">
        <title>Fermentation, hydrogen, and sulfur metabolism in multiple uncultivated bacterial phyla.</title>
        <authorList>
            <person name="Wrighton K.C."/>
            <person name="Thomas B.C."/>
            <person name="Sharon I."/>
            <person name="Miller C.S."/>
            <person name="Castelle C.J."/>
            <person name="VerBerkmoes N.C."/>
            <person name="Wilkins M.J."/>
            <person name="Hettich R.L."/>
            <person name="Lipton M.S."/>
            <person name="Williams K.H."/>
            <person name="Long P.E."/>
            <person name="Banfield J.F."/>
        </authorList>
    </citation>
    <scope>NUCLEOTIDE SEQUENCE [LARGE SCALE GENOMIC DNA]</scope>
</reference>
<proteinExistence type="predicted"/>
<accession>K1YD32</accession>
<name>K1YD32_9BACT</name>
<organism evidence="1">
    <name type="scientific">uncultured bacterium</name>
    <name type="common">gcode 4</name>
    <dbReference type="NCBI Taxonomy" id="1234023"/>
    <lineage>
        <taxon>Bacteria</taxon>
        <taxon>environmental samples</taxon>
    </lineage>
</organism>
<dbReference type="AlphaFoldDB" id="K1YD32"/>
<gene>
    <name evidence="1" type="ORF">ACD_78C00144G0001</name>
</gene>
<dbReference type="EMBL" id="AMFJ01034144">
    <property type="protein sequence ID" value="EKD30138.1"/>
    <property type="molecule type" value="Genomic_DNA"/>
</dbReference>
<sequence>MSILNFERNFHSFLKRIESINLIYTSWEVKEKIFVSISWSNKTKTLLFLLYLNNSVHIKKCKKNIKTM</sequence>
<protein>
    <submittedName>
        <fullName evidence="1">Uncharacterized protein</fullName>
    </submittedName>
</protein>
<comment type="caution">
    <text evidence="1">The sequence shown here is derived from an EMBL/GenBank/DDBJ whole genome shotgun (WGS) entry which is preliminary data.</text>
</comment>